<dbReference type="Gene3D" id="2.130.10.10">
    <property type="entry name" value="YVTN repeat-like/Quinoprotein amine dehydrogenase"/>
    <property type="match status" value="1"/>
</dbReference>
<dbReference type="InterPro" id="IPR036322">
    <property type="entry name" value="WD40_repeat_dom_sf"/>
</dbReference>
<keyword evidence="2" id="KW-0677">Repeat</keyword>
<dbReference type="EMBL" id="HBIO01014477">
    <property type="protein sequence ID" value="CAE0466344.1"/>
    <property type="molecule type" value="Transcribed_RNA"/>
</dbReference>
<proteinExistence type="predicted"/>
<dbReference type="InterPro" id="IPR001680">
    <property type="entry name" value="WD40_rpt"/>
</dbReference>
<accession>A0A7S3Q656</accession>
<sequence>MAAPASDLRCLPDGPSDGITDLRYFTDANDVELLASTSWDGSLRIHNTDKATNKLMCQQNMDAGPLLSLSSCPSGKSLFVGGLDGSVRKLDIEKSIVSTIGYHSSEDMDTDTDMTSTACSCLVSLSFDDEISTTIVASAGWDSTFYLWDVENTNANVDTVAKPIATIKLPDKAFSMDVDPSRGNRIAIATSGRRLCIIDVTRTRTISGNDENNDNKYTYEAKMVMDRESSLKYQSRVCRFFPNGVGLAVGSIEGRVAVEFLNELDVDSNGVKRYAFKCHRAESTVYPVNAIAFHPTFGTFATGGCDGGTVTWDGLHKKKLTILPSVPSSVAALAFNGKGNELAIASSYTFEEGERGDGMGIGGAGKDEIYVRSMEDVEVQPKKK</sequence>
<gene>
    <name evidence="3" type="ORF">CDEB00056_LOCUS11196</name>
</gene>
<reference evidence="3" key="1">
    <citation type="submission" date="2021-01" db="EMBL/GenBank/DDBJ databases">
        <authorList>
            <person name="Corre E."/>
            <person name="Pelletier E."/>
            <person name="Niang G."/>
            <person name="Scheremetjew M."/>
            <person name="Finn R."/>
            <person name="Kale V."/>
            <person name="Holt S."/>
            <person name="Cochrane G."/>
            <person name="Meng A."/>
            <person name="Brown T."/>
            <person name="Cohen L."/>
        </authorList>
    </citation>
    <scope>NUCLEOTIDE SEQUENCE</scope>
    <source>
        <strain evidence="3">MM31A-1</strain>
    </source>
</reference>
<dbReference type="AlphaFoldDB" id="A0A7S3Q656"/>
<evidence type="ECO:0000313" key="3">
    <source>
        <dbReference type="EMBL" id="CAE0466344.1"/>
    </source>
</evidence>
<dbReference type="SUPFAM" id="SSF50978">
    <property type="entry name" value="WD40 repeat-like"/>
    <property type="match status" value="1"/>
</dbReference>
<dbReference type="Pfam" id="PF00400">
    <property type="entry name" value="WD40"/>
    <property type="match status" value="2"/>
</dbReference>
<dbReference type="InterPro" id="IPR015943">
    <property type="entry name" value="WD40/YVTN_repeat-like_dom_sf"/>
</dbReference>
<protein>
    <recommendedName>
        <fullName evidence="4">Anaphase-promoting complex subunit 4 WD40 domain-containing protein</fullName>
    </recommendedName>
</protein>
<name>A0A7S3Q656_9STRA</name>
<organism evidence="3">
    <name type="scientific">Chaetoceros debilis</name>
    <dbReference type="NCBI Taxonomy" id="122233"/>
    <lineage>
        <taxon>Eukaryota</taxon>
        <taxon>Sar</taxon>
        <taxon>Stramenopiles</taxon>
        <taxon>Ochrophyta</taxon>
        <taxon>Bacillariophyta</taxon>
        <taxon>Coscinodiscophyceae</taxon>
        <taxon>Chaetocerotophycidae</taxon>
        <taxon>Chaetocerotales</taxon>
        <taxon>Chaetocerotaceae</taxon>
        <taxon>Chaetoceros</taxon>
    </lineage>
</organism>
<dbReference type="SMART" id="SM00320">
    <property type="entry name" value="WD40"/>
    <property type="match status" value="5"/>
</dbReference>
<evidence type="ECO:0008006" key="4">
    <source>
        <dbReference type="Google" id="ProtNLM"/>
    </source>
</evidence>
<keyword evidence="1" id="KW-0853">WD repeat</keyword>
<dbReference type="PANTHER" id="PTHR10971">
    <property type="entry name" value="MRNA EXPORT FACTOR AND BUB3"/>
    <property type="match status" value="1"/>
</dbReference>
<evidence type="ECO:0000256" key="2">
    <source>
        <dbReference type="ARBA" id="ARBA00022737"/>
    </source>
</evidence>
<evidence type="ECO:0000256" key="1">
    <source>
        <dbReference type="ARBA" id="ARBA00022574"/>
    </source>
</evidence>